<proteinExistence type="predicted"/>
<accession>A0A0A8Z0Q5</accession>
<reference evidence="1" key="1">
    <citation type="submission" date="2014-09" db="EMBL/GenBank/DDBJ databases">
        <authorList>
            <person name="Magalhaes I.L.F."/>
            <person name="Oliveira U."/>
            <person name="Santos F.R."/>
            <person name="Vidigal T.H.D.A."/>
            <person name="Brescovit A.D."/>
            <person name="Santos A.J."/>
        </authorList>
    </citation>
    <scope>NUCLEOTIDE SEQUENCE</scope>
    <source>
        <tissue evidence="1">Shoot tissue taken approximately 20 cm above the soil surface</tissue>
    </source>
</reference>
<protein>
    <submittedName>
        <fullName evidence="1">CHR931</fullName>
    </submittedName>
</protein>
<dbReference type="EMBL" id="GBRH01269458">
    <property type="protein sequence ID" value="JAD28437.1"/>
    <property type="molecule type" value="Transcribed_RNA"/>
</dbReference>
<reference evidence="1" key="2">
    <citation type="journal article" date="2015" name="Data Brief">
        <title>Shoot transcriptome of the giant reed, Arundo donax.</title>
        <authorList>
            <person name="Barrero R.A."/>
            <person name="Guerrero F.D."/>
            <person name="Moolhuijzen P."/>
            <person name="Goolsby J.A."/>
            <person name="Tidwell J."/>
            <person name="Bellgard S.E."/>
            <person name="Bellgard M.I."/>
        </authorList>
    </citation>
    <scope>NUCLEOTIDE SEQUENCE</scope>
    <source>
        <tissue evidence="1">Shoot tissue taken approximately 20 cm above the soil surface</tissue>
    </source>
</reference>
<evidence type="ECO:0000313" key="1">
    <source>
        <dbReference type="EMBL" id="JAD28437.1"/>
    </source>
</evidence>
<name>A0A0A8Z0Q5_ARUDO</name>
<sequence>MLALLIKRGPLSCSRGKTS</sequence>
<dbReference type="AlphaFoldDB" id="A0A0A8Z0Q5"/>
<organism evidence="1">
    <name type="scientific">Arundo donax</name>
    <name type="common">Giant reed</name>
    <name type="synonym">Donax arundinaceus</name>
    <dbReference type="NCBI Taxonomy" id="35708"/>
    <lineage>
        <taxon>Eukaryota</taxon>
        <taxon>Viridiplantae</taxon>
        <taxon>Streptophyta</taxon>
        <taxon>Embryophyta</taxon>
        <taxon>Tracheophyta</taxon>
        <taxon>Spermatophyta</taxon>
        <taxon>Magnoliopsida</taxon>
        <taxon>Liliopsida</taxon>
        <taxon>Poales</taxon>
        <taxon>Poaceae</taxon>
        <taxon>PACMAD clade</taxon>
        <taxon>Arundinoideae</taxon>
        <taxon>Arundineae</taxon>
        <taxon>Arundo</taxon>
    </lineage>
</organism>